<dbReference type="Proteomes" id="UP001226762">
    <property type="component" value="Unassembled WGS sequence"/>
</dbReference>
<dbReference type="InterPro" id="IPR049625">
    <property type="entry name" value="Glyco_transf_61_cat"/>
</dbReference>
<evidence type="ECO:0000313" key="2">
    <source>
        <dbReference type="EMBL" id="MDQ2091409.1"/>
    </source>
</evidence>
<dbReference type="EMBL" id="JANHAX010000005">
    <property type="protein sequence ID" value="MDQ2091409.1"/>
    <property type="molecule type" value="Genomic_DNA"/>
</dbReference>
<feature type="domain" description="Glycosyltransferase 61 catalytic" evidence="1">
    <location>
        <begin position="91"/>
        <end position="259"/>
    </location>
</feature>
<name>A0AAE3WEZ8_9RHOB</name>
<keyword evidence="3" id="KW-1185">Reference proteome</keyword>
<protein>
    <submittedName>
        <fullName evidence="2">Glycosyltransferase family 61 protein</fullName>
    </submittedName>
</protein>
<dbReference type="GO" id="GO:0016757">
    <property type="term" value="F:glycosyltransferase activity"/>
    <property type="evidence" value="ECO:0007669"/>
    <property type="project" value="InterPro"/>
</dbReference>
<organism evidence="2 3">
    <name type="scientific">Marimonas arenosa</name>
    <dbReference type="NCBI Taxonomy" id="1795305"/>
    <lineage>
        <taxon>Bacteria</taxon>
        <taxon>Pseudomonadati</taxon>
        <taxon>Pseudomonadota</taxon>
        <taxon>Alphaproteobacteria</taxon>
        <taxon>Rhodobacterales</taxon>
        <taxon>Paracoccaceae</taxon>
        <taxon>Marimonas</taxon>
    </lineage>
</organism>
<accession>A0AAE3WEZ8</accession>
<evidence type="ECO:0000259" key="1">
    <source>
        <dbReference type="Pfam" id="PF04577"/>
    </source>
</evidence>
<gene>
    <name evidence="2" type="ORF">NO357_16030</name>
</gene>
<reference evidence="2" key="1">
    <citation type="submission" date="2022-07" db="EMBL/GenBank/DDBJ databases">
        <authorList>
            <person name="Otstavnykh N."/>
            <person name="Isaeva M."/>
            <person name="Bystritskaya E."/>
        </authorList>
    </citation>
    <scope>NUCLEOTIDE SEQUENCE</scope>
    <source>
        <strain evidence="2">KCTC 52189</strain>
    </source>
</reference>
<evidence type="ECO:0000313" key="3">
    <source>
        <dbReference type="Proteomes" id="UP001226762"/>
    </source>
</evidence>
<sequence length="375" mass="42127">MKSRPFDLSPPKPHRGWSSDLLELENAYAVPPQESDFIQPAGVLHADGRYCPRGALWRKHRPMTLRPERPLGDVPRLGGTWLWGGMLWGHFGHFLVESTNRLWPLPQLEDRLDGLLYIPKRPRREDKVFTFQSDFLHLLGCDLPVRVITDPTRVERLFVPGQGFGLGEIAAGTPAFRDTIHSRFGRDIAPDGPARLYISRSRLGPGKGGLIYEDDIEARLADHGYEIFHPQAHDLPTQVARYKAADTILASEGSALHLVGMTARADQRIGTLLRRRSHATAMIEKHITSFSGRAPVIVDALIRNWRPKNTPRKHMWQGEHDLPQLQKILETEGFIDAGGTAWQARSEAQTAQELGPRFELAKSYARHQKAGVTAA</sequence>
<proteinExistence type="predicted"/>
<comment type="caution">
    <text evidence="2">The sequence shown here is derived from an EMBL/GenBank/DDBJ whole genome shotgun (WGS) entry which is preliminary data.</text>
</comment>
<dbReference type="Pfam" id="PF04577">
    <property type="entry name" value="Glyco_transf_61"/>
    <property type="match status" value="1"/>
</dbReference>
<reference evidence="2" key="2">
    <citation type="submission" date="2023-02" db="EMBL/GenBank/DDBJ databases">
        <title>'Rhodoalgimonas zhirmunskyi' gen. nov., isolated from a red alga.</title>
        <authorList>
            <person name="Nedashkovskaya O.I."/>
            <person name="Otstavnykh N.Y."/>
            <person name="Bystritskaya E.P."/>
            <person name="Balabanova L.A."/>
            <person name="Isaeva M.P."/>
        </authorList>
    </citation>
    <scope>NUCLEOTIDE SEQUENCE</scope>
    <source>
        <strain evidence="2">KCTC 52189</strain>
    </source>
</reference>
<dbReference type="AlphaFoldDB" id="A0AAE3WEZ8"/>
<dbReference type="RefSeq" id="WP_306736697.1">
    <property type="nucleotide sequence ID" value="NZ_JANHAX010000005.1"/>
</dbReference>